<proteinExistence type="predicted"/>
<keyword evidence="2" id="KW-1185">Reference proteome</keyword>
<dbReference type="EMBL" id="CP146022">
    <property type="protein sequence ID" value="WWQ63028.1"/>
    <property type="molecule type" value="Genomic_DNA"/>
</dbReference>
<gene>
    <name evidence="1" type="ORF">V2W30_06485</name>
</gene>
<organism evidence="1 2">
    <name type="scientific">Streptomyces citrinus</name>
    <dbReference type="NCBI Taxonomy" id="3118173"/>
    <lineage>
        <taxon>Bacteria</taxon>
        <taxon>Bacillati</taxon>
        <taxon>Actinomycetota</taxon>
        <taxon>Actinomycetes</taxon>
        <taxon>Kitasatosporales</taxon>
        <taxon>Streptomycetaceae</taxon>
        <taxon>Streptomyces</taxon>
    </lineage>
</organism>
<dbReference type="Proteomes" id="UP001432251">
    <property type="component" value="Chromosome"/>
</dbReference>
<evidence type="ECO:0000313" key="2">
    <source>
        <dbReference type="Proteomes" id="UP001432251"/>
    </source>
</evidence>
<reference evidence="1" key="1">
    <citation type="journal article" date="2025" name="Int. J. Syst. Evol. Microbiol.">
        <title>Streptomyces citrinus sp. nov., with yellow diffusible pigment.</title>
        <authorList>
            <person name="He Y."/>
            <person name="Yang E."/>
            <person name="Xu J."/>
            <person name="Sun Y."/>
            <person name="Sun L."/>
        </authorList>
    </citation>
    <scope>NUCLEOTIDE SEQUENCE</scope>
    <source>
        <strain evidence="1">Q6</strain>
    </source>
</reference>
<evidence type="ECO:0000313" key="1">
    <source>
        <dbReference type="EMBL" id="WWQ63028.1"/>
    </source>
</evidence>
<name>A0ACD5AAY4_9ACTN</name>
<sequence>MSDDAQTTAQQRLTECEHRLTELRAETEALLKELGELQHSGDTAPAQAGQQASKQAQEQTQKQATAAPRATGQAIIAGASNSATSPTQLYATQTNSAALYLVGDVRGLTSVGQQNDGVLGYSGAQSGVLGMSNSGTGVRAVSQSGTAFSASSTGNTGAVVSGNGAGLVADNNGQYGGFGVIALGQVKGTGLYASGERAAIRLGQSPYAGAPTTGSHDVGELVLDSNANLYLCRKAGTPGSWARLN</sequence>
<protein>
    <submittedName>
        <fullName evidence="1">Uncharacterized protein</fullName>
    </submittedName>
</protein>
<accession>A0ACD5AAY4</accession>